<evidence type="ECO:0008006" key="3">
    <source>
        <dbReference type="Google" id="ProtNLM"/>
    </source>
</evidence>
<dbReference type="Proteomes" id="UP000280307">
    <property type="component" value="Unassembled WGS sequence"/>
</dbReference>
<sequence length="209" mass="22290">MTNVASNIIVTGARVFLAPVSSPAVLLPAPTVPVDGAWPTGWVSVGFTLEPTKLTYKFDVLQIFVEQSYSPIRRRRTKEEANVETVLAEHTAGNMALTMAGLATQTAAAGSVPGYETMSVGGDPNLPVYMVGIEGGYNDEASDFLPIRLFVWLATVSDGATLEYGKDKVAGLPLKLDALSDVARPRKQQLFSFQRVLGVATPPAPEPDP</sequence>
<dbReference type="EMBL" id="RSAS01000200">
    <property type="protein sequence ID" value="RRR75285.1"/>
    <property type="molecule type" value="Genomic_DNA"/>
</dbReference>
<evidence type="ECO:0000313" key="1">
    <source>
        <dbReference type="EMBL" id="RRR75285.1"/>
    </source>
</evidence>
<reference evidence="1 2" key="1">
    <citation type="submission" date="2018-12" db="EMBL/GenBank/DDBJ databases">
        <title>Genome Sequence of Candidatus Viridilinea halotolerans isolated from saline sulfide-rich spring.</title>
        <authorList>
            <person name="Grouzdev D.S."/>
            <person name="Burganskaya E.I."/>
            <person name="Krutkina M.S."/>
            <person name="Sukhacheva M.V."/>
            <person name="Gorlenko V.M."/>
        </authorList>
    </citation>
    <scope>NUCLEOTIDE SEQUENCE [LARGE SCALE GENOMIC DNA]</scope>
    <source>
        <strain evidence="1">Chok-6</strain>
    </source>
</reference>
<dbReference type="Pfam" id="PF25681">
    <property type="entry name" value="Phage_TTP_17"/>
    <property type="match status" value="1"/>
</dbReference>
<dbReference type="AlphaFoldDB" id="A0A426U5R2"/>
<dbReference type="InterPro" id="IPR058154">
    <property type="entry name" value="Bxb1_TTP-like"/>
</dbReference>
<evidence type="ECO:0000313" key="2">
    <source>
        <dbReference type="Proteomes" id="UP000280307"/>
    </source>
</evidence>
<gene>
    <name evidence="1" type="ORF">EI684_05120</name>
</gene>
<organism evidence="1 2">
    <name type="scientific">Candidatus Viridilinea halotolerans</name>
    <dbReference type="NCBI Taxonomy" id="2491704"/>
    <lineage>
        <taxon>Bacteria</taxon>
        <taxon>Bacillati</taxon>
        <taxon>Chloroflexota</taxon>
        <taxon>Chloroflexia</taxon>
        <taxon>Chloroflexales</taxon>
        <taxon>Chloroflexineae</taxon>
        <taxon>Oscillochloridaceae</taxon>
        <taxon>Candidatus Viridilinea</taxon>
    </lineage>
</organism>
<name>A0A426U5R2_9CHLR</name>
<proteinExistence type="predicted"/>
<comment type="caution">
    <text evidence="1">The sequence shown here is derived from an EMBL/GenBank/DDBJ whole genome shotgun (WGS) entry which is preliminary data.</text>
</comment>
<protein>
    <recommendedName>
        <fullName evidence="3">Phage tail protein</fullName>
    </recommendedName>
</protein>
<accession>A0A426U5R2</accession>